<dbReference type="Gene3D" id="2.60.120.260">
    <property type="entry name" value="Galactose-binding domain-like"/>
    <property type="match status" value="1"/>
</dbReference>
<dbReference type="EMBL" id="JBDGHN010000002">
    <property type="protein sequence ID" value="MEN2751442.1"/>
    <property type="molecule type" value="Genomic_DNA"/>
</dbReference>
<comment type="caution">
    <text evidence="2">The sequence shown here is derived from an EMBL/GenBank/DDBJ whole genome shotgun (WGS) entry which is preliminary data.</text>
</comment>
<dbReference type="PROSITE" id="PS51257">
    <property type="entry name" value="PROKAR_LIPOPROTEIN"/>
    <property type="match status" value="1"/>
</dbReference>
<accession>A0ABU9XAR6</accession>
<feature type="signal peptide" evidence="1">
    <location>
        <begin position="1"/>
        <end position="23"/>
    </location>
</feature>
<keyword evidence="1" id="KW-0732">Signal</keyword>
<dbReference type="RefSeq" id="WP_345832184.1">
    <property type="nucleotide sequence ID" value="NZ_JBDGHN010000002.1"/>
</dbReference>
<proteinExistence type="predicted"/>
<evidence type="ECO:0000313" key="3">
    <source>
        <dbReference type="Proteomes" id="UP001461960"/>
    </source>
</evidence>
<feature type="chain" id="PRO_5045177465" evidence="1">
    <location>
        <begin position="24"/>
        <end position="351"/>
    </location>
</feature>
<keyword evidence="3" id="KW-1185">Reference proteome</keyword>
<name>A0ABU9XAR6_9GAMM</name>
<dbReference type="Proteomes" id="UP001461960">
    <property type="component" value="Unassembled WGS sequence"/>
</dbReference>
<protein>
    <submittedName>
        <fullName evidence="2">Uncharacterized protein</fullName>
    </submittedName>
</protein>
<organism evidence="2 3">
    <name type="scientific">Psychrobacter saeujeotis</name>
    <dbReference type="NCBI Taxonomy" id="3143436"/>
    <lineage>
        <taxon>Bacteria</taxon>
        <taxon>Pseudomonadati</taxon>
        <taxon>Pseudomonadota</taxon>
        <taxon>Gammaproteobacteria</taxon>
        <taxon>Moraxellales</taxon>
        <taxon>Moraxellaceae</taxon>
        <taxon>Psychrobacter</taxon>
    </lineage>
</organism>
<evidence type="ECO:0000256" key="1">
    <source>
        <dbReference type="SAM" id="SignalP"/>
    </source>
</evidence>
<sequence length="351" mass="38405">MTVTPLKLGLNMASITLITCVLSACSSENTAGVSHHSSVINNPERSATAAYQGTASVTQGEAMVDIPSLYECENGRNAPIGHINSTDGKRWTVPAEVNFTNSRFPFAHDLNNPCTGVRYASATEARNALDPSDIIEIDADGDVITAYIFADNYFEIYINGVPVGKDSVPFTQFNSSLVQFKVKKPFTVAMKLVDWEENSGIGSESNQGQSYYPGDGGVVAVFMNTNNEIIAKTNDSWKAQTFYTAPIRDLSCVAEKDSLRLTTNCSTEGSDDGSQDYALHWSLPNNWYAPDFNDSAWPSATVFTNDDIGVNNKSAYTDFVDIFDDSNNDARFIWSTNVILDNEVIIRHTVD</sequence>
<evidence type="ECO:0000313" key="2">
    <source>
        <dbReference type="EMBL" id="MEN2751442.1"/>
    </source>
</evidence>
<reference evidence="2 3" key="1">
    <citation type="submission" date="2024-05" db="EMBL/GenBank/DDBJ databases">
        <authorList>
            <person name="Kim H.-Y."/>
            <person name="Kim E."/>
            <person name="Cai Y."/>
            <person name="Yang S.-M."/>
            <person name="Lee W."/>
        </authorList>
    </citation>
    <scope>NUCLEOTIDE SEQUENCE [LARGE SCALE GENOMIC DNA]</scope>
    <source>
        <strain evidence="2 3">FBL11</strain>
    </source>
</reference>
<gene>
    <name evidence="2" type="ORF">AAIR29_07325</name>
</gene>